<keyword evidence="3" id="KW-0238">DNA-binding</keyword>
<dbReference type="CDD" id="cd06267">
    <property type="entry name" value="PBP1_LacI_sugar_binding-like"/>
    <property type="match status" value="1"/>
</dbReference>
<evidence type="ECO:0000256" key="4">
    <source>
        <dbReference type="ARBA" id="ARBA00023163"/>
    </source>
</evidence>
<evidence type="ECO:0000259" key="6">
    <source>
        <dbReference type="PROSITE" id="PS50943"/>
    </source>
</evidence>
<dbReference type="SUPFAM" id="SSF47413">
    <property type="entry name" value="lambda repressor-like DNA-binding domains"/>
    <property type="match status" value="1"/>
</dbReference>
<dbReference type="Gene3D" id="1.10.260.40">
    <property type="entry name" value="lambda repressor-like DNA-binding domains"/>
    <property type="match status" value="1"/>
</dbReference>
<dbReference type="PROSITE" id="PS50932">
    <property type="entry name" value="HTH_LACI_2"/>
    <property type="match status" value="1"/>
</dbReference>
<dbReference type="SMART" id="SM00354">
    <property type="entry name" value="HTH_LACI"/>
    <property type="match status" value="1"/>
</dbReference>
<accession>A0A9X3N4B0</accession>
<dbReference type="InterPro" id="IPR001387">
    <property type="entry name" value="Cro/C1-type_HTH"/>
</dbReference>
<dbReference type="RefSeq" id="WP_270046259.1">
    <property type="nucleotide sequence ID" value="NZ_JAPDOD010000084.1"/>
</dbReference>
<dbReference type="PROSITE" id="PS50943">
    <property type="entry name" value="HTH_CROC1"/>
    <property type="match status" value="1"/>
</dbReference>
<dbReference type="EMBL" id="JAPDOD010000084">
    <property type="protein sequence ID" value="MDA0167006.1"/>
    <property type="molecule type" value="Genomic_DNA"/>
</dbReference>
<gene>
    <name evidence="7" type="ORF">OM076_42490</name>
</gene>
<evidence type="ECO:0000313" key="8">
    <source>
        <dbReference type="Proteomes" id="UP001149140"/>
    </source>
</evidence>
<evidence type="ECO:0000256" key="2">
    <source>
        <dbReference type="ARBA" id="ARBA00023015"/>
    </source>
</evidence>
<evidence type="ECO:0000259" key="5">
    <source>
        <dbReference type="PROSITE" id="PS50932"/>
    </source>
</evidence>
<dbReference type="Proteomes" id="UP001149140">
    <property type="component" value="Unassembled WGS sequence"/>
</dbReference>
<dbReference type="InterPro" id="IPR046335">
    <property type="entry name" value="LacI/GalR-like_sensor"/>
</dbReference>
<dbReference type="SUPFAM" id="SSF53822">
    <property type="entry name" value="Periplasmic binding protein-like I"/>
    <property type="match status" value="1"/>
</dbReference>
<dbReference type="Pfam" id="PF13377">
    <property type="entry name" value="Peripla_BP_3"/>
    <property type="match status" value="1"/>
</dbReference>
<dbReference type="Gene3D" id="3.40.50.2300">
    <property type="match status" value="2"/>
</dbReference>
<evidence type="ECO:0000313" key="7">
    <source>
        <dbReference type="EMBL" id="MDA0167006.1"/>
    </source>
</evidence>
<evidence type="ECO:0000256" key="1">
    <source>
        <dbReference type="ARBA" id="ARBA00022491"/>
    </source>
</evidence>
<dbReference type="PANTHER" id="PTHR30146">
    <property type="entry name" value="LACI-RELATED TRANSCRIPTIONAL REPRESSOR"/>
    <property type="match status" value="1"/>
</dbReference>
<proteinExistence type="predicted"/>
<organism evidence="7 8">
    <name type="scientific">Solirubrobacter ginsenosidimutans</name>
    <dbReference type="NCBI Taxonomy" id="490573"/>
    <lineage>
        <taxon>Bacteria</taxon>
        <taxon>Bacillati</taxon>
        <taxon>Actinomycetota</taxon>
        <taxon>Thermoleophilia</taxon>
        <taxon>Solirubrobacterales</taxon>
        <taxon>Solirubrobacteraceae</taxon>
        <taxon>Solirubrobacter</taxon>
    </lineage>
</organism>
<keyword evidence="4" id="KW-0804">Transcription</keyword>
<dbReference type="InterPro" id="IPR010982">
    <property type="entry name" value="Lambda_DNA-bd_dom_sf"/>
</dbReference>
<dbReference type="PANTHER" id="PTHR30146:SF148">
    <property type="entry name" value="HTH-TYPE TRANSCRIPTIONAL REPRESSOR PURR-RELATED"/>
    <property type="match status" value="1"/>
</dbReference>
<sequence>MEERTTIKALAKASGVSVGTVSRALNGYTDVRPETRERIMRLARELDYTPAAAARSLVTQRSHIIGVFMETGEGHPDLQHPFFHEVLGGLKQQVGSGGFDLLLFASERPGNGYGPHSYLKRARHHSVDGCALIGLEPDDPEVRRLARADIPLVAIDMDLDGPAVEVVMSDNEGGAAQAVGHLHALGHRRIATITGMLDSRPGADRLRGYRAAVQAAGLAYRDDYVVYGDFYAESGREACERLLALAEPPTAIFAASDLMAIGAIRAAAEVGLRVPEDLSIIGFDDIQLSPHVNPPLTTMRQDKLGLGGAAGEALIARVAGDADRSPLRTLPVELIVRGSTAPPA</sequence>
<dbReference type="AlphaFoldDB" id="A0A9X3N4B0"/>
<keyword evidence="1" id="KW-0678">Repressor</keyword>
<reference evidence="7" key="1">
    <citation type="submission" date="2022-10" db="EMBL/GenBank/DDBJ databases">
        <title>The WGS of Solirubrobacter ginsenosidimutans DSM 21036.</title>
        <authorList>
            <person name="Jiang Z."/>
        </authorList>
    </citation>
    <scope>NUCLEOTIDE SEQUENCE</scope>
    <source>
        <strain evidence="7">DSM 21036</strain>
    </source>
</reference>
<feature type="domain" description="HTH lacI-type" evidence="5">
    <location>
        <begin position="5"/>
        <end position="59"/>
    </location>
</feature>
<protein>
    <submittedName>
        <fullName evidence="7">LacI family transcriptional regulator</fullName>
    </submittedName>
</protein>
<name>A0A9X3N4B0_9ACTN</name>
<keyword evidence="2" id="KW-0805">Transcription regulation</keyword>
<dbReference type="GO" id="GO:0003700">
    <property type="term" value="F:DNA-binding transcription factor activity"/>
    <property type="evidence" value="ECO:0007669"/>
    <property type="project" value="TreeGrafter"/>
</dbReference>
<dbReference type="InterPro" id="IPR000843">
    <property type="entry name" value="HTH_LacI"/>
</dbReference>
<dbReference type="InterPro" id="IPR028082">
    <property type="entry name" value="Peripla_BP_I"/>
</dbReference>
<dbReference type="Pfam" id="PF00356">
    <property type="entry name" value="LacI"/>
    <property type="match status" value="1"/>
</dbReference>
<evidence type="ECO:0000256" key="3">
    <source>
        <dbReference type="ARBA" id="ARBA00023125"/>
    </source>
</evidence>
<dbReference type="CDD" id="cd01392">
    <property type="entry name" value="HTH_LacI"/>
    <property type="match status" value="1"/>
</dbReference>
<feature type="domain" description="HTH cro/C1-type" evidence="6">
    <location>
        <begin position="6"/>
        <end position="53"/>
    </location>
</feature>
<keyword evidence="8" id="KW-1185">Reference proteome</keyword>
<dbReference type="GO" id="GO:0000976">
    <property type="term" value="F:transcription cis-regulatory region binding"/>
    <property type="evidence" value="ECO:0007669"/>
    <property type="project" value="TreeGrafter"/>
</dbReference>
<comment type="caution">
    <text evidence="7">The sequence shown here is derived from an EMBL/GenBank/DDBJ whole genome shotgun (WGS) entry which is preliminary data.</text>
</comment>